<feature type="compositionally biased region" description="Low complexity" evidence="5">
    <location>
        <begin position="439"/>
        <end position="448"/>
    </location>
</feature>
<sequence>MVEPPKVAYSKDDTAMIEEPSHTATVAFSSPIEVTNNPTRSPSTDPNPALSPRSSFHHEATQTLTATSNCRVNGAVNRTMPPCLPTKPENFKSSSELVRKRPRSNSHESSPKKQKGNDGDPTTALFTPLRPLSAAASGSPRLDSHATINSTESTESIPSSPTLTANPWLKDAMLSLDRLHQNKWLNDAIINACIHILARRYEFCFLNSHLLQSRSPDRKAEYGDPLESDLVLMPIHKCSHWYLLVMYKFSGTGYTIQEDRVVCFLDSLESPSRSYEDTFTLWMQYLKDIGYRGEVHQRNVKIPQQSNNADCGVFHLAFAYQIVEDRQKFIDAVENRAGLDWTVDALKWRELVRLELTSANDKSAVVNTAAEKIINVESDDDTCVEVVSVCHALTSSMDRDPATGHDVTAHARRDDFDVAKIACPTAHNSIIARTLSRSPPHLRPSLSSWPADTESSVSLTLPPSQPTYKGAIGRFGPSVEMGDAGTDDDRDANDEKMLDGSTLVARPLGAAFSSFHPSVIAVSTVEHHPPISELTTGQIPETTDLPLPPAFIDTIPSILFTAFSVLPQHHINKLQNVDCQILAEEVQKALNRVSQQDGAVSLDNIRQAHLNGLQYSFPLWKRPSQNQSLKVPSDDIPPSLLHAHPYAHPPSTSSKGQPTALLTDPNFKNIRGWAPIMMIRNFPFELSIMACNKQATCNTQIRDEACSGLVDMMDRLYTDGYLHWNSRFAAESLKTFQDLNNFAQGLGILRSILASAQLQEFLRVWFAPMMMEQGDFPSFFGITMVNAIVVWVYIYLLRMQASGILSGPME</sequence>
<reference evidence="9" key="3">
    <citation type="submission" date="2025-08" db="UniProtKB">
        <authorList>
            <consortium name="RefSeq"/>
        </authorList>
    </citation>
    <scope>IDENTIFICATION</scope>
    <source>
        <strain evidence="9">NI907</strain>
    </source>
</reference>
<dbReference type="SUPFAM" id="SSF54001">
    <property type="entry name" value="Cysteine proteinases"/>
    <property type="match status" value="1"/>
</dbReference>
<dbReference type="GO" id="GO:0016926">
    <property type="term" value="P:protein desumoylation"/>
    <property type="evidence" value="ECO:0007669"/>
    <property type="project" value="UniProtKB-ARBA"/>
</dbReference>
<feature type="region of interest" description="Disordered" evidence="5">
    <location>
        <begin position="640"/>
        <end position="660"/>
    </location>
</feature>
<dbReference type="PANTHER" id="PTHR46915:SF6">
    <property type="entry name" value="CYSTEINE PROTEINASES SUPERFAMILY PROTEIN"/>
    <property type="match status" value="1"/>
</dbReference>
<keyword evidence="4" id="KW-0788">Thiol protease</keyword>
<feature type="compositionally biased region" description="Low complexity" evidence="5">
    <location>
        <begin position="147"/>
        <end position="162"/>
    </location>
</feature>
<dbReference type="Gene3D" id="3.40.395.10">
    <property type="entry name" value="Adenoviral Proteinase, Chain A"/>
    <property type="match status" value="1"/>
</dbReference>
<dbReference type="Pfam" id="PF02902">
    <property type="entry name" value="Peptidase_C48"/>
    <property type="match status" value="1"/>
</dbReference>
<dbReference type="KEGG" id="pgri:PgNI_05152"/>
<dbReference type="GO" id="GO:0019783">
    <property type="term" value="F:ubiquitin-like protein peptidase activity"/>
    <property type="evidence" value="ECO:0007669"/>
    <property type="project" value="UniProtKB-ARBA"/>
</dbReference>
<gene>
    <name evidence="9" type="ORF">PgNI_05152</name>
</gene>
<feature type="compositionally biased region" description="Basic and acidic residues" evidence="5">
    <location>
        <begin position="105"/>
        <end position="118"/>
    </location>
</feature>
<keyword evidence="2" id="KW-0645">Protease</keyword>
<feature type="compositionally biased region" description="Polar residues" evidence="5">
    <location>
        <begin position="61"/>
        <end position="71"/>
    </location>
</feature>
<evidence type="ECO:0000256" key="1">
    <source>
        <dbReference type="ARBA" id="ARBA00005234"/>
    </source>
</evidence>
<dbReference type="GO" id="GO:0008234">
    <property type="term" value="F:cysteine-type peptidase activity"/>
    <property type="evidence" value="ECO:0007669"/>
    <property type="project" value="UniProtKB-KW"/>
</dbReference>
<feature type="domain" description="Ubiquitin-like protease family profile" evidence="7">
    <location>
        <begin position="169"/>
        <end position="322"/>
    </location>
</feature>
<protein>
    <recommendedName>
        <fullName evidence="7">Ubiquitin-like protease family profile domain-containing protein</fullName>
    </recommendedName>
</protein>
<dbReference type="RefSeq" id="XP_030982531.1">
    <property type="nucleotide sequence ID" value="XM_031125189.1"/>
</dbReference>
<dbReference type="InterPro" id="IPR003653">
    <property type="entry name" value="Peptidase_C48_C"/>
</dbReference>
<evidence type="ECO:0000256" key="3">
    <source>
        <dbReference type="ARBA" id="ARBA00022801"/>
    </source>
</evidence>
<evidence type="ECO:0000256" key="6">
    <source>
        <dbReference type="SAM" id="Phobius"/>
    </source>
</evidence>
<dbReference type="Proteomes" id="UP000515153">
    <property type="component" value="Chromosome I"/>
</dbReference>
<feature type="region of interest" description="Disordered" evidence="5">
    <location>
        <begin position="22"/>
        <end position="162"/>
    </location>
</feature>
<dbReference type="PROSITE" id="PS50600">
    <property type="entry name" value="ULP_PROTEASE"/>
    <property type="match status" value="1"/>
</dbReference>
<comment type="similarity">
    <text evidence="1">Belongs to the peptidase C48 family.</text>
</comment>
<reference evidence="8 9" key="1">
    <citation type="journal article" date="2019" name="Mol. Biol. Evol.">
        <title>Blast fungal genomes show frequent chromosomal changes, gene gains and losses, and effector gene turnover.</title>
        <authorList>
            <person name="Gomez Luciano L.B."/>
            <person name="Jason Tsai I."/>
            <person name="Chuma I."/>
            <person name="Tosa Y."/>
            <person name="Chen Y.H."/>
            <person name="Li J.Y."/>
            <person name="Li M.Y."/>
            <person name="Jade Lu M.Y."/>
            <person name="Nakayashiki H."/>
            <person name="Li W.H."/>
        </authorList>
    </citation>
    <scope>NUCLEOTIDE SEQUENCE [LARGE SCALE GENOMIC DNA]</scope>
    <source>
        <strain evidence="8 9">NI907</strain>
    </source>
</reference>
<keyword evidence="8" id="KW-1185">Reference proteome</keyword>
<evidence type="ECO:0000256" key="5">
    <source>
        <dbReference type="SAM" id="MobiDB-lite"/>
    </source>
</evidence>
<keyword evidence="3" id="KW-0378">Hydrolase</keyword>
<evidence type="ECO:0000256" key="2">
    <source>
        <dbReference type="ARBA" id="ARBA00022670"/>
    </source>
</evidence>
<reference evidence="9" key="2">
    <citation type="submission" date="2019-10" db="EMBL/GenBank/DDBJ databases">
        <authorList>
            <consortium name="NCBI Genome Project"/>
        </authorList>
    </citation>
    <scope>NUCLEOTIDE SEQUENCE</scope>
    <source>
        <strain evidence="9">NI907</strain>
    </source>
</reference>
<keyword evidence="6" id="KW-1133">Transmembrane helix</keyword>
<feature type="transmembrane region" description="Helical" evidence="6">
    <location>
        <begin position="776"/>
        <end position="796"/>
    </location>
</feature>
<accession>A0A6P8B5M3</accession>
<dbReference type="GeneID" id="41960098"/>
<evidence type="ECO:0000256" key="4">
    <source>
        <dbReference type="ARBA" id="ARBA00022807"/>
    </source>
</evidence>
<dbReference type="AlphaFoldDB" id="A0A6P8B5M3"/>
<proteinExistence type="inferred from homology"/>
<evidence type="ECO:0000259" key="7">
    <source>
        <dbReference type="PROSITE" id="PS50600"/>
    </source>
</evidence>
<keyword evidence="6" id="KW-0472">Membrane</keyword>
<dbReference type="PANTHER" id="PTHR46915">
    <property type="entry name" value="UBIQUITIN-LIKE PROTEASE 4-RELATED"/>
    <property type="match status" value="1"/>
</dbReference>
<keyword evidence="6" id="KW-0812">Transmembrane</keyword>
<name>A0A6P8B5M3_PYRGI</name>
<dbReference type="InterPro" id="IPR038765">
    <property type="entry name" value="Papain-like_cys_pep_sf"/>
</dbReference>
<feature type="compositionally biased region" description="Polar residues" evidence="5">
    <location>
        <begin position="453"/>
        <end position="462"/>
    </location>
</feature>
<evidence type="ECO:0000313" key="8">
    <source>
        <dbReference type="Proteomes" id="UP000515153"/>
    </source>
</evidence>
<organism evidence="8 9">
    <name type="scientific">Pyricularia grisea</name>
    <name type="common">Crabgrass-specific blast fungus</name>
    <name type="synonym">Magnaporthe grisea</name>
    <dbReference type="NCBI Taxonomy" id="148305"/>
    <lineage>
        <taxon>Eukaryota</taxon>
        <taxon>Fungi</taxon>
        <taxon>Dikarya</taxon>
        <taxon>Ascomycota</taxon>
        <taxon>Pezizomycotina</taxon>
        <taxon>Sordariomycetes</taxon>
        <taxon>Sordariomycetidae</taxon>
        <taxon>Magnaporthales</taxon>
        <taxon>Pyriculariaceae</taxon>
        <taxon>Pyricularia</taxon>
    </lineage>
</organism>
<evidence type="ECO:0000313" key="9">
    <source>
        <dbReference type="RefSeq" id="XP_030982531.1"/>
    </source>
</evidence>
<feature type="compositionally biased region" description="Polar residues" evidence="5">
    <location>
        <begin position="22"/>
        <end position="46"/>
    </location>
</feature>
<feature type="region of interest" description="Disordered" evidence="5">
    <location>
        <begin position="439"/>
        <end position="495"/>
    </location>
</feature>
<dbReference type="GO" id="GO:0006508">
    <property type="term" value="P:proteolysis"/>
    <property type="evidence" value="ECO:0007669"/>
    <property type="project" value="UniProtKB-KW"/>
</dbReference>